<feature type="domain" description="SGNH hydrolase-type esterase" evidence="2">
    <location>
        <begin position="28"/>
        <end position="201"/>
    </location>
</feature>
<keyword evidence="4" id="KW-1185">Reference proteome</keyword>
<dbReference type="KEGG" id="pbu:L21SP3_01291"/>
<dbReference type="SUPFAM" id="SSF52266">
    <property type="entry name" value="SGNH hydrolase"/>
    <property type="match status" value="1"/>
</dbReference>
<dbReference type="OrthoDB" id="9815670at2"/>
<reference evidence="4" key="1">
    <citation type="submission" date="2017-02" db="EMBL/GenBank/DDBJ databases">
        <title>Comparative genomics and description of representatives of a novel lineage of planctomycetes thriving in anoxic sediments.</title>
        <authorList>
            <person name="Spring S."/>
            <person name="Bunk B."/>
            <person name="Sproer C."/>
            <person name="Klenk H.-P."/>
        </authorList>
    </citation>
    <scope>NUCLEOTIDE SEQUENCE [LARGE SCALE GENOMIC DNA]</scope>
    <source>
        <strain evidence="4">L21-RPul-D3</strain>
    </source>
</reference>
<name>A0A1Q2HQF3_9BACT</name>
<gene>
    <name evidence="3" type="ORF">L21SP3_01291</name>
</gene>
<dbReference type="PANTHER" id="PTHR30383">
    <property type="entry name" value="THIOESTERASE 1/PROTEASE 1/LYSOPHOSPHOLIPASE L1"/>
    <property type="match status" value="1"/>
</dbReference>
<evidence type="ECO:0000313" key="3">
    <source>
        <dbReference type="EMBL" id="AQQ09486.1"/>
    </source>
</evidence>
<evidence type="ECO:0000256" key="1">
    <source>
        <dbReference type="SAM" id="SignalP"/>
    </source>
</evidence>
<keyword evidence="3" id="KW-0378">Hydrolase</keyword>
<dbReference type="GO" id="GO:0004622">
    <property type="term" value="F:phosphatidylcholine lysophospholipase activity"/>
    <property type="evidence" value="ECO:0007669"/>
    <property type="project" value="TreeGrafter"/>
</dbReference>
<evidence type="ECO:0000259" key="2">
    <source>
        <dbReference type="Pfam" id="PF13472"/>
    </source>
</evidence>
<dbReference type="Gene3D" id="3.40.50.1110">
    <property type="entry name" value="SGNH hydrolase"/>
    <property type="match status" value="1"/>
</dbReference>
<sequence precursor="true">MKRMFCAILIVSSIVAASQDKLANVLIIGDSISIGYTPHVRQLLQGKANVIHNEGNAGPTSKGLEEIEKWLGDKKLDLIHFNWGLHDLCYRNPESNRLNKRDKKHGTITNSLEQYEKNLEILVDRLKKTGAKLIWASTTVVPEGEPGRIAGDEVKYNKLAKKVIRKHGIPINDLYAMTKIFPEQLFNAPGNVHLTKKGYQILARQTALHIDYQLELQK</sequence>
<dbReference type="CDD" id="cd00229">
    <property type="entry name" value="SGNH_hydrolase"/>
    <property type="match status" value="1"/>
</dbReference>
<dbReference type="PANTHER" id="PTHR30383:SF26">
    <property type="entry name" value="SGNH HYDROLASE-TYPE ESTERASE DOMAIN-CONTAINING PROTEIN"/>
    <property type="match status" value="1"/>
</dbReference>
<protein>
    <submittedName>
        <fullName evidence="3">GDSL-like Lipase/Acylhydrolase</fullName>
    </submittedName>
</protein>
<dbReference type="InterPro" id="IPR013830">
    <property type="entry name" value="SGNH_hydro"/>
</dbReference>
<evidence type="ECO:0000313" key="4">
    <source>
        <dbReference type="Proteomes" id="UP000188273"/>
    </source>
</evidence>
<feature type="chain" id="PRO_5010206401" evidence="1">
    <location>
        <begin position="18"/>
        <end position="218"/>
    </location>
</feature>
<keyword evidence="1" id="KW-0732">Signal</keyword>
<dbReference type="Proteomes" id="UP000188273">
    <property type="component" value="Chromosome"/>
</dbReference>
<feature type="signal peptide" evidence="1">
    <location>
        <begin position="1"/>
        <end position="17"/>
    </location>
</feature>
<dbReference type="InterPro" id="IPR051532">
    <property type="entry name" value="Ester_Hydrolysis_Enzymes"/>
</dbReference>
<dbReference type="EMBL" id="CP019633">
    <property type="protein sequence ID" value="AQQ09486.1"/>
    <property type="molecule type" value="Genomic_DNA"/>
</dbReference>
<dbReference type="Pfam" id="PF13472">
    <property type="entry name" value="Lipase_GDSL_2"/>
    <property type="match status" value="1"/>
</dbReference>
<dbReference type="InterPro" id="IPR036514">
    <property type="entry name" value="SGNH_hydro_sf"/>
</dbReference>
<dbReference type="AlphaFoldDB" id="A0A1Q2HQF3"/>
<organism evidence="3 4">
    <name type="scientific">Sedimentisphaera cyanobacteriorum</name>
    <dbReference type="NCBI Taxonomy" id="1940790"/>
    <lineage>
        <taxon>Bacteria</taxon>
        <taxon>Pseudomonadati</taxon>
        <taxon>Planctomycetota</taxon>
        <taxon>Phycisphaerae</taxon>
        <taxon>Sedimentisphaerales</taxon>
        <taxon>Sedimentisphaeraceae</taxon>
        <taxon>Sedimentisphaera</taxon>
    </lineage>
</organism>
<dbReference type="STRING" id="1940790.L21SP3_01291"/>
<proteinExistence type="predicted"/>
<accession>A0A1Q2HQF3</accession>
<dbReference type="RefSeq" id="WP_077540077.1">
    <property type="nucleotide sequence ID" value="NZ_CP019633.1"/>
</dbReference>